<keyword evidence="3" id="KW-1185">Reference proteome</keyword>
<sequence>MLTISPAPTALLLCLPHYRIYRRRQQYSRHYWFYRPPIPTADISRHPEPSSSTSHRVHGARVTITIAGVFLLSTVIFGLVFGLIKFARNYWRTPRSSATWELDRRQFQFNALWFDTVLGEEGLLHPPPPPYFPRPPSYDGTCPSPKDDLAVCSRLDWHGQEALPSSRRHSV</sequence>
<keyword evidence="1" id="KW-0472">Membrane</keyword>
<dbReference type="OrthoDB" id="3105873at2759"/>
<evidence type="ECO:0000313" key="2">
    <source>
        <dbReference type="EMBL" id="KAF7348971.1"/>
    </source>
</evidence>
<feature type="transmembrane region" description="Helical" evidence="1">
    <location>
        <begin position="62"/>
        <end position="84"/>
    </location>
</feature>
<dbReference type="EMBL" id="JACAZI010000011">
    <property type="protein sequence ID" value="KAF7348971.1"/>
    <property type="molecule type" value="Genomic_DNA"/>
</dbReference>
<keyword evidence="1" id="KW-0812">Transmembrane</keyword>
<protein>
    <submittedName>
        <fullName evidence="2">Uncharacterized protein</fullName>
    </submittedName>
</protein>
<organism evidence="2 3">
    <name type="scientific">Mycena venus</name>
    <dbReference type="NCBI Taxonomy" id="2733690"/>
    <lineage>
        <taxon>Eukaryota</taxon>
        <taxon>Fungi</taxon>
        <taxon>Dikarya</taxon>
        <taxon>Basidiomycota</taxon>
        <taxon>Agaricomycotina</taxon>
        <taxon>Agaricomycetes</taxon>
        <taxon>Agaricomycetidae</taxon>
        <taxon>Agaricales</taxon>
        <taxon>Marasmiineae</taxon>
        <taxon>Mycenaceae</taxon>
        <taxon>Mycena</taxon>
    </lineage>
</organism>
<gene>
    <name evidence="2" type="ORF">MVEN_01418000</name>
</gene>
<proteinExistence type="predicted"/>
<evidence type="ECO:0000256" key="1">
    <source>
        <dbReference type="SAM" id="Phobius"/>
    </source>
</evidence>
<keyword evidence="1" id="KW-1133">Transmembrane helix</keyword>
<evidence type="ECO:0000313" key="3">
    <source>
        <dbReference type="Proteomes" id="UP000620124"/>
    </source>
</evidence>
<dbReference type="AlphaFoldDB" id="A0A8H7CUY6"/>
<accession>A0A8H7CUY6</accession>
<name>A0A8H7CUY6_9AGAR</name>
<dbReference type="Proteomes" id="UP000620124">
    <property type="component" value="Unassembled WGS sequence"/>
</dbReference>
<reference evidence="2" key="1">
    <citation type="submission" date="2020-05" db="EMBL/GenBank/DDBJ databases">
        <title>Mycena genomes resolve the evolution of fungal bioluminescence.</title>
        <authorList>
            <person name="Tsai I.J."/>
        </authorList>
    </citation>
    <scope>NUCLEOTIDE SEQUENCE</scope>
    <source>
        <strain evidence="2">CCC161011</strain>
    </source>
</reference>
<comment type="caution">
    <text evidence="2">The sequence shown here is derived from an EMBL/GenBank/DDBJ whole genome shotgun (WGS) entry which is preliminary data.</text>
</comment>